<name>A0A3R7CT94_APHAT</name>
<proteinExistence type="predicted"/>
<keyword evidence="1" id="KW-0812">Transmembrane</keyword>
<keyword evidence="1" id="KW-1133">Transmembrane helix</keyword>
<evidence type="ECO:0000313" key="3">
    <source>
        <dbReference type="Proteomes" id="UP000286510"/>
    </source>
</evidence>
<protein>
    <submittedName>
        <fullName evidence="2">Uncharacterized protein</fullName>
    </submittedName>
</protein>
<organism evidence="2 3">
    <name type="scientific">Aphanomyces astaci</name>
    <name type="common">Crayfish plague agent</name>
    <dbReference type="NCBI Taxonomy" id="112090"/>
    <lineage>
        <taxon>Eukaryota</taxon>
        <taxon>Sar</taxon>
        <taxon>Stramenopiles</taxon>
        <taxon>Oomycota</taxon>
        <taxon>Saprolegniomycetes</taxon>
        <taxon>Saprolegniales</taxon>
        <taxon>Verrucalvaceae</taxon>
        <taxon>Aphanomyces</taxon>
    </lineage>
</organism>
<evidence type="ECO:0000313" key="2">
    <source>
        <dbReference type="EMBL" id="RHZ38677.1"/>
    </source>
</evidence>
<evidence type="ECO:0000256" key="1">
    <source>
        <dbReference type="SAM" id="Phobius"/>
    </source>
</evidence>
<feature type="non-terminal residue" evidence="2">
    <location>
        <position position="1"/>
    </location>
</feature>
<accession>A0A3R7CT94</accession>
<dbReference type="EMBL" id="QUTF01008407">
    <property type="protein sequence ID" value="RHZ38677.1"/>
    <property type="molecule type" value="Genomic_DNA"/>
</dbReference>
<feature type="transmembrane region" description="Helical" evidence="1">
    <location>
        <begin position="6"/>
        <end position="30"/>
    </location>
</feature>
<dbReference type="Proteomes" id="UP000286510">
    <property type="component" value="Unassembled WGS sequence"/>
</dbReference>
<sequence>GKSPLAGIVLIVLFVSCLCFSVTSSIMSIFPSTKCYRIAGGNGKLDPATGGCPAVKSRKG</sequence>
<keyword evidence="1" id="KW-0472">Membrane</keyword>
<comment type="caution">
    <text evidence="2">The sequence shown here is derived from an EMBL/GenBank/DDBJ whole genome shotgun (WGS) entry which is preliminary data.</text>
</comment>
<dbReference type="AlphaFoldDB" id="A0A3R7CT94"/>
<gene>
    <name evidence="2" type="ORF">DYB26_008825</name>
</gene>
<reference evidence="2 3" key="1">
    <citation type="submission" date="2018-08" db="EMBL/GenBank/DDBJ databases">
        <title>Aphanomyces genome sequencing and annotation.</title>
        <authorList>
            <person name="Minardi D."/>
            <person name="Oidtmann B."/>
            <person name="Van Der Giezen M."/>
            <person name="Studholme D.J."/>
        </authorList>
    </citation>
    <scope>NUCLEOTIDE SEQUENCE [LARGE SCALE GENOMIC DNA]</scope>
    <source>
        <strain evidence="2 3">FDL457</strain>
    </source>
</reference>